<feature type="region of interest" description="Disordered" evidence="1">
    <location>
        <begin position="1"/>
        <end position="24"/>
    </location>
</feature>
<protein>
    <submittedName>
        <fullName evidence="2">Uncharacterized protein</fullName>
    </submittedName>
</protein>
<comment type="caution">
    <text evidence="2">The sequence shown here is derived from an EMBL/GenBank/DDBJ whole genome shotgun (WGS) entry which is preliminary data.</text>
</comment>
<name>A0AAD4YW21_PRUDU</name>
<dbReference type="AlphaFoldDB" id="A0AAD4YW21"/>
<reference evidence="2 3" key="1">
    <citation type="journal article" date="2022" name="G3 (Bethesda)">
        <title>Whole-genome sequence and methylome profiling of the almond [Prunus dulcis (Mill.) D.A. Webb] cultivar 'Nonpareil'.</title>
        <authorList>
            <person name="D'Amico-Willman K.M."/>
            <person name="Ouma W.Z."/>
            <person name="Meulia T."/>
            <person name="Sideli G.M."/>
            <person name="Gradziel T.M."/>
            <person name="Fresnedo-Ramirez J."/>
        </authorList>
    </citation>
    <scope>NUCLEOTIDE SEQUENCE [LARGE SCALE GENOMIC DNA]</scope>
    <source>
        <strain evidence="2">Clone GOH B32 T37-40</strain>
    </source>
</reference>
<evidence type="ECO:0000256" key="1">
    <source>
        <dbReference type="SAM" id="MobiDB-lite"/>
    </source>
</evidence>
<evidence type="ECO:0000313" key="3">
    <source>
        <dbReference type="Proteomes" id="UP001054821"/>
    </source>
</evidence>
<accession>A0AAD4YW21</accession>
<organism evidence="2 3">
    <name type="scientific">Prunus dulcis</name>
    <name type="common">Almond</name>
    <name type="synonym">Amygdalus dulcis</name>
    <dbReference type="NCBI Taxonomy" id="3755"/>
    <lineage>
        <taxon>Eukaryota</taxon>
        <taxon>Viridiplantae</taxon>
        <taxon>Streptophyta</taxon>
        <taxon>Embryophyta</taxon>
        <taxon>Tracheophyta</taxon>
        <taxon>Spermatophyta</taxon>
        <taxon>Magnoliopsida</taxon>
        <taxon>eudicotyledons</taxon>
        <taxon>Gunneridae</taxon>
        <taxon>Pentapetalae</taxon>
        <taxon>rosids</taxon>
        <taxon>fabids</taxon>
        <taxon>Rosales</taxon>
        <taxon>Rosaceae</taxon>
        <taxon>Amygdaloideae</taxon>
        <taxon>Amygdaleae</taxon>
        <taxon>Prunus</taxon>
    </lineage>
</organism>
<dbReference type="Proteomes" id="UP001054821">
    <property type="component" value="Chromosome 6"/>
</dbReference>
<keyword evidence="3" id="KW-1185">Reference proteome</keyword>
<sequence length="129" mass="14638">MPSPKTHAKSSSSSHDGVDRHEIEVRSKLHPYAQKNLDENILHLFKNTLVLGPHWFGSVPEEMADLSKEDAEAPLCFQSSMHLASHTSVSKNLSRSYPSSEVRNSAVRWSDWIDRLFLRHGAYWKKAGI</sequence>
<gene>
    <name evidence="2" type="ORF">L3X38_033575</name>
</gene>
<dbReference type="EMBL" id="JAJFAZ020000006">
    <property type="protein sequence ID" value="KAI5324502.1"/>
    <property type="molecule type" value="Genomic_DNA"/>
</dbReference>
<evidence type="ECO:0000313" key="2">
    <source>
        <dbReference type="EMBL" id="KAI5324502.1"/>
    </source>
</evidence>
<proteinExistence type="predicted"/>